<sequence>MLFSDRIERVCIGSALRALATLLVLGLGLAAAKAQDAFYAASPTELVGKPGTLIRATPIVPPSGAAAAYRILYRSVGVRREPIAVSGIIIVPQGLPPVGGWPVVAWAHPTTGVAQHCAPSLDPARYDHIAGLADFLARGYVVAASDYPGLGTPGFHPYLVGDSQGRAVLDAVRAAMTMPQVPASPRVVPWGYSQGGHAALFAGQIAKSYAPTLQIVGIAASAPPTELGSLIRADVGSIVGRVLSAYALWSWSNVYGLPITSAIDKRVVLIMPRIADTCTKSAHDKLRLVLADQLFQQNSLLSRDVTTTQPWRDLIEGNTPGITPPGVPVFLAQGASDKIVRPLITELYSDVLCSRRRAVRFIMIPGANHEAMGKAATRQAVAWIADRFNGLPPPSDCEAQ</sequence>
<dbReference type="Pfam" id="PF03583">
    <property type="entry name" value="LIP"/>
    <property type="match status" value="1"/>
</dbReference>
<evidence type="ECO:0000313" key="2">
    <source>
        <dbReference type="Proteomes" id="UP001241603"/>
    </source>
</evidence>
<keyword evidence="2" id="KW-1185">Reference proteome</keyword>
<proteinExistence type="predicted"/>
<reference evidence="1 2" key="1">
    <citation type="submission" date="2023-07" db="EMBL/GenBank/DDBJ databases">
        <title>Genomic Encyclopedia of Type Strains, Phase IV (KMG-IV): sequencing the most valuable type-strain genomes for metagenomic binning, comparative biology and taxonomic classification.</title>
        <authorList>
            <person name="Goeker M."/>
        </authorList>
    </citation>
    <scope>NUCLEOTIDE SEQUENCE [LARGE SCALE GENOMIC DNA]</scope>
    <source>
        <strain evidence="1 2">B6-8</strain>
    </source>
</reference>
<dbReference type="EMBL" id="JAUSVO010000002">
    <property type="protein sequence ID" value="MDQ0437600.1"/>
    <property type="molecule type" value="Genomic_DNA"/>
</dbReference>
<comment type="caution">
    <text evidence="1">The sequence shown here is derived from an EMBL/GenBank/DDBJ whole genome shotgun (WGS) entry which is preliminary data.</text>
</comment>
<accession>A0ABU0H5L5</accession>
<dbReference type="PIRSF" id="PIRSF029171">
    <property type="entry name" value="Esterase_LipA"/>
    <property type="match status" value="1"/>
</dbReference>
<dbReference type="RefSeq" id="WP_266348510.1">
    <property type="nucleotide sequence ID" value="NZ_JAPKNG010000002.1"/>
</dbReference>
<organism evidence="1 2">
    <name type="scientific">Kaistia dalseonensis</name>
    <dbReference type="NCBI Taxonomy" id="410840"/>
    <lineage>
        <taxon>Bacteria</taxon>
        <taxon>Pseudomonadati</taxon>
        <taxon>Pseudomonadota</taxon>
        <taxon>Alphaproteobacteria</taxon>
        <taxon>Hyphomicrobiales</taxon>
        <taxon>Kaistiaceae</taxon>
        <taxon>Kaistia</taxon>
    </lineage>
</organism>
<dbReference type="PANTHER" id="PTHR34853:SF1">
    <property type="entry name" value="LIPASE 5"/>
    <property type="match status" value="1"/>
</dbReference>
<evidence type="ECO:0000313" key="1">
    <source>
        <dbReference type="EMBL" id="MDQ0437600.1"/>
    </source>
</evidence>
<dbReference type="Proteomes" id="UP001241603">
    <property type="component" value="Unassembled WGS sequence"/>
</dbReference>
<dbReference type="InterPro" id="IPR005152">
    <property type="entry name" value="Lipase_secreted"/>
</dbReference>
<gene>
    <name evidence="1" type="ORF">QO014_001985</name>
</gene>
<name>A0ABU0H5L5_9HYPH</name>
<dbReference type="PANTHER" id="PTHR34853">
    <property type="match status" value="1"/>
</dbReference>
<dbReference type="Gene3D" id="3.40.50.1820">
    <property type="entry name" value="alpha/beta hydrolase"/>
    <property type="match status" value="2"/>
</dbReference>
<dbReference type="InterPro" id="IPR029058">
    <property type="entry name" value="AB_hydrolase_fold"/>
</dbReference>
<keyword evidence="1" id="KW-0378">Hydrolase</keyword>
<dbReference type="SUPFAM" id="SSF53474">
    <property type="entry name" value="alpha/beta-Hydrolases"/>
    <property type="match status" value="1"/>
</dbReference>
<dbReference type="GO" id="GO:0016787">
    <property type="term" value="F:hydrolase activity"/>
    <property type="evidence" value="ECO:0007669"/>
    <property type="project" value="UniProtKB-KW"/>
</dbReference>
<protein>
    <submittedName>
        <fullName evidence="1">Alpha-beta hydrolase superfamily lysophospholipase</fullName>
    </submittedName>
</protein>